<name>A0ABP7ZMF3_9MICO</name>
<evidence type="ECO:0000256" key="1">
    <source>
        <dbReference type="PROSITE-ProRule" id="PRU00339"/>
    </source>
</evidence>
<feature type="repeat" description="TPR" evidence="1">
    <location>
        <begin position="112"/>
        <end position="145"/>
    </location>
</feature>
<evidence type="ECO:0000313" key="4">
    <source>
        <dbReference type="Proteomes" id="UP001415169"/>
    </source>
</evidence>
<dbReference type="InterPro" id="IPR011990">
    <property type="entry name" value="TPR-like_helical_dom_sf"/>
</dbReference>
<evidence type="ECO:0000256" key="2">
    <source>
        <dbReference type="SAM" id="Phobius"/>
    </source>
</evidence>
<reference evidence="3" key="2">
    <citation type="submission" date="2023-12" db="EMBL/GenBank/DDBJ databases">
        <authorList>
            <person name="Sun Q."/>
            <person name="Inoue M."/>
        </authorList>
    </citation>
    <scope>NUCLEOTIDE SEQUENCE</scope>
    <source>
        <strain evidence="3">JCM 17590</strain>
    </source>
</reference>
<protein>
    <submittedName>
        <fullName evidence="3">Tetratricopeptide repeat protein</fullName>
    </submittedName>
</protein>
<dbReference type="PROSITE" id="PS50005">
    <property type="entry name" value="TPR"/>
    <property type="match status" value="1"/>
</dbReference>
<evidence type="ECO:0000313" key="3">
    <source>
        <dbReference type="EMBL" id="GAA4164369.1"/>
    </source>
</evidence>
<dbReference type="RefSeq" id="WP_344792304.1">
    <property type="nucleotide sequence ID" value="NZ_BAABBV010000002.1"/>
</dbReference>
<sequence>MKNRFAALFMAVLLLLYIVVAGQRAVLLFEGGTALGIAGGCALIVFPLIAIWALGRELWFGFQTEKLVKVLAAEGALPVETAVTASGRAVREVADEEFPRYKAEVEAAPESWRAWFRLGLAYDASGDRRRARWALREAIKLSRSAVSDQQPKAASRSDRP</sequence>
<dbReference type="InterPro" id="IPR019734">
    <property type="entry name" value="TPR_rpt"/>
</dbReference>
<gene>
    <name evidence="3" type="ORF">GCM10022286_25990</name>
</gene>
<keyword evidence="2" id="KW-1133">Transmembrane helix</keyword>
<keyword evidence="2" id="KW-0472">Membrane</keyword>
<proteinExistence type="predicted"/>
<dbReference type="Gene3D" id="1.25.40.10">
    <property type="entry name" value="Tetratricopeptide repeat domain"/>
    <property type="match status" value="1"/>
</dbReference>
<keyword evidence="1" id="KW-0802">TPR repeat</keyword>
<keyword evidence="4" id="KW-1185">Reference proteome</keyword>
<organism evidence="3 4">
    <name type="scientific">Gryllotalpicola daejeonensis</name>
    <dbReference type="NCBI Taxonomy" id="993087"/>
    <lineage>
        <taxon>Bacteria</taxon>
        <taxon>Bacillati</taxon>
        <taxon>Actinomycetota</taxon>
        <taxon>Actinomycetes</taxon>
        <taxon>Micrococcales</taxon>
        <taxon>Microbacteriaceae</taxon>
        <taxon>Gryllotalpicola</taxon>
    </lineage>
</organism>
<dbReference type="EMBL" id="BAABBV010000002">
    <property type="protein sequence ID" value="GAA4164369.1"/>
    <property type="molecule type" value="Genomic_DNA"/>
</dbReference>
<comment type="caution">
    <text evidence="3">The sequence shown here is derived from an EMBL/GenBank/DDBJ whole genome shotgun (WGS) entry which is preliminary data.</text>
</comment>
<feature type="transmembrane region" description="Helical" evidence="2">
    <location>
        <begin position="31"/>
        <end position="54"/>
    </location>
</feature>
<keyword evidence="2" id="KW-0812">Transmembrane</keyword>
<reference evidence="3" key="1">
    <citation type="journal article" date="2014" name="Int. J. Syst. Evol. Microbiol.">
        <title>Complete genome of a new Firmicutes species belonging to the dominant human colonic microbiota ('Ruminococcus bicirculans') reveals two chromosomes and a selective capacity to utilize plant glucans.</title>
        <authorList>
            <consortium name="NISC Comparative Sequencing Program"/>
            <person name="Wegmann U."/>
            <person name="Louis P."/>
            <person name="Goesmann A."/>
            <person name="Henrissat B."/>
            <person name="Duncan S.H."/>
            <person name="Flint H.J."/>
        </authorList>
    </citation>
    <scope>NUCLEOTIDE SEQUENCE</scope>
    <source>
        <strain evidence="3">JCM 17590</strain>
    </source>
</reference>
<dbReference type="Proteomes" id="UP001415169">
    <property type="component" value="Unassembled WGS sequence"/>
</dbReference>
<accession>A0ABP7ZMF3</accession>
<dbReference type="SUPFAM" id="SSF48452">
    <property type="entry name" value="TPR-like"/>
    <property type="match status" value="1"/>
</dbReference>